<reference evidence="2 3" key="1">
    <citation type="journal article" date="2015" name="BMC Genomics">
        <title>Comparative genomics and metabolic profiling of the genus Lysobacter.</title>
        <authorList>
            <person name="de Bruijn I."/>
            <person name="Cheng X."/>
            <person name="de Jager V."/>
            <person name="Exposito R.G."/>
            <person name="Watrous J."/>
            <person name="Patel N."/>
            <person name="Postma J."/>
            <person name="Dorrestein P.C."/>
            <person name="Kobayashi D."/>
            <person name="Raaijmakers J.M."/>
        </authorList>
    </citation>
    <scope>NUCLEOTIDE SEQUENCE [LARGE SCALE GENOMIC DNA]</scope>
    <source>
        <strain evidence="2 3">76</strain>
    </source>
</reference>
<keyword evidence="3" id="KW-1185">Reference proteome</keyword>
<keyword evidence="1" id="KW-1133">Transmembrane helix</keyword>
<name>A0A0S2F9H6_LYSAN</name>
<gene>
    <name evidence="2" type="ORF">LA76x_2043</name>
</gene>
<dbReference type="KEGG" id="lab:LA76x_2043"/>
<dbReference type="EMBL" id="CP011129">
    <property type="protein sequence ID" value="ALN80183.1"/>
    <property type="molecule type" value="Genomic_DNA"/>
</dbReference>
<accession>A0A0S2F9H6</accession>
<keyword evidence="1" id="KW-0472">Membrane</keyword>
<evidence type="ECO:0000313" key="2">
    <source>
        <dbReference type="EMBL" id="ALN80183.1"/>
    </source>
</evidence>
<proteinExistence type="predicted"/>
<sequence>MSLPWDASAGWDLCFFALPYIVLAFAFVAVAVAVAAKSLA</sequence>
<organism evidence="2 3">
    <name type="scientific">Lysobacter antibioticus</name>
    <dbReference type="NCBI Taxonomy" id="84531"/>
    <lineage>
        <taxon>Bacteria</taxon>
        <taxon>Pseudomonadati</taxon>
        <taxon>Pseudomonadota</taxon>
        <taxon>Gammaproteobacteria</taxon>
        <taxon>Lysobacterales</taxon>
        <taxon>Lysobacteraceae</taxon>
        <taxon>Lysobacter</taxon>
    </lineage>
</organism>
<dbReference type="STRING" id="84531.LA76x_2043"/>
<protein>
    <submittedName>
        <fullName evidence="2">Uncharacterized protein</fullName>
    </submittedName>
</protein>
<evidence type="ECO:0000313" key="3">
    <source>
        <dbReference type="Proteomes" id="UP000060787"/>
    </source>
</evidence>
<dbReference type="PATRIC" id="fig|84531.8.peg.2061"/>
<dbReference type="AlphaFoldDB" id="A0A0S2F9H6"/>
<feature type="transmembrane region" description="Helical" evidence="1">
    <location>
        <begin position="15"/>
        <end position="36"/>
    </location>
</feature>
<dbReference type="Proteomes" id="UP000060787">
    <property type="component" value="Chromosome"/>
</dbReference>
<evidence type="ECO:0000256" key="1">
    <source>
        <dbReference type="SAM" id="Phobius"/>
    </source>
</evidence>
<keyword evidence="1" id="KW-0812">Transmembrane</keyword>